<keyword evidence="2" id="KW-1185">Reference proteome</keyword>
<dbReference type="OrthoDB" id="5871593at2759"/>
<proteinExistence type="predicted"/>
<gene>
    <name evidence="1" type="ORF">CBOVIS_LOCUS9685</name>
</gene>
<name>A0A8S1F883_9PELO</name>
<comment type="caution">
    <text evidence="1">The sequence shown here is derived from an EMBL/GenBank/DDBJ whole genome shotgun (WGS) entry which is preliminary data.</text>
</comment>
<protein>
    <submittedName>
        <fullName evidence="1">Uncharacterized protein</fullName>
    </submittedName>
</protein>
<dbReference type="EMBL" id="CADEPM010000006">
    <property type="protein sequence ID" value="CAB3407822.1"/>
    <property type="molecule type" value="Genomic_DNA"/>
</dbReference>
<accession>A0A8S1F883</accession>
<dbReference type="Proteomes" id="UP000494206">
    <property type="component" value="Unassembled WGS sequence"/>
</dbReference>
<organism evidence="1 2">
    <name type="scientific">Caenorhabditis bovis</name>
    <dbReference type="NCBI Taxonomy" id="2654633"/>
    <lineage>
        <taxon>Eukaryota</taxon>
        <taxon>Metazoa</taxon>
        <taxon>Ecdysozoa</taxon>
        <taxon>Nematoda</taxon>
        <taxon>Chromadorea</taxon>
        <taxon>Rhabditida</taxon>
        <taxon>Rhabditina</taxon>
        <taxon>Rhabditomorpha</taxon>
        <taxon>Rhabditoidea</taxon>
        <taxon>Rhabditidae</taxon>
        <taxon>Peloderinae</taxon>
        <taxon>Caenorhabditis</taxon>
    </lineage>
</organism>
<evidence type="ECO:0000313" key="1">
    <source>
        <dbReference type="EMBL" id="CAB3407822.1"/>
    </source>
</evidence>
<evidence type="ECO:0000313" key="2">
    <source>
        <dbReference type="Proteomes" id="UP000494206"/>
    </source>
</evidence>
<dbReference type="AlphaFoldDB" id="A0A8S1F883"/>
<sequence length="247" mass="28283">MLHLPAKKDERAVKSVVEKTNVSDRRLTADGEYRFPVKIVKQPTVVKGVQKETISNIPKILEIADDTNPYTEKLSKYQPEIASRLVSLFAPKFEFSTPSTSEEDDEIESQSVEEENLVSINVDGVIKKVPKLIPCHRCASDMRICLRAVRYKGERKQYPSYRCIRKGCQTFCAIKKLLLPSFDERWTSPVTTIFNNVYEYDDIPKEYDVLKEHNYALPASCDPYADQWTSPITCPVDDSTEIIDFGF</sequence>
<reference evidence="1 2" key="1">
    <citation type="submission" date="2020-04" db="EMBL/GenBank/DDBJ databases">
        <authorList>
            <person name="Laetsch R D."/>
            <person name="Stevens L."/>
            <person name="Kumar S."/>
            <person name="Blaxter L. M."/>
        </authorList>
    </citation>
    <scope>NUCLEOTIDE SEQUENCE [LARGE SCALE GENOMIC DNA]</scope>
</reference>